<evidence type="ECO:0008006" key="3">
    <source>
        <dbReference type="Google" id="ProtNLM"/>
    </source>
</evidence>
<dbReference type="EMBL" id="AFBQ01000103">
    <property type="protein sequence ID" value="EHY31879.1"/>
    <property type="molecule type" value="Genomic_DNA"/>
</dbReference>
<protein>
    <recommendedName>
        <fullName evidence="3">Tetratricopeptide repeat protein</fullName>
    </recommendedName>
</protein>
<dbReference type="Proteomes" id="UP000004956">
    <property type="component" value="Unassembled WGS sequence"/>
</dbReference>
<dbReference type="HOGENOM" id="CLU_1767106_0_0_4"/>
<dbReference type="STRING" id="762967.HMPREF9440_00752"/>
<organism evidence="1 2">
    <name type="scientific">Sutterella parvirubra YIT 11816</name>
    <dbReference type="NCBI Taxonomy" id="762967"/>
    <lineage>
        <taxon>Bacteria</taxon>
        <taxon>Pseudomonadati</taxon>
        <taxon>Pseudomonadota</taxon>
        <taxon>Betaproteobacteria</taxon>
        <taxon>Burkholderiales</taxon>
        <taxon>Sutterellaceae</taxon>
        <taxon>Sutterella</taxon>
    </lineage>
</organism>
<accession>H3KDE3</accession>
<proteinExistence type="predicted"/>
<reference evidence="1 2" key="1">
    <citation type="submission" date="2011-11" db="EMBL/GenBank/DDBJ databases">
        <authorList>
            <person name="Weinstock G."/>
            <person name="Sodergren E."/>
            <person name="Clifton S."/>
            <person name="Fulton L."/>
            <person name="Fulton B."/>
            <person name="Courtney L."/>
            <person name="Fronick C."/>
            <person name="Harrison M."/>
            <person name="Strong C."/>
            <person name="Farmer C."/>
            <person name="Delahaunty K."/>
            <person name="Markovic C."/>
            <person name="Hall O."/>
            <person name="Minx P."/>
            <person name="Tomlinson C."/>
            <person name="Mitreva M."/>
            <person name="Hou S."/>
            <person name="Chen J."/>
            <person name="Wollam A."/>
            <person name="Pepin K.H."/>
            <person name="Johnson M."/>
            <person name="Bhonagiri V."/>
            <person name="Zhang X."/>
            <person name="Suruliraj S."/>
            <person name="Warren W."/>
            <person name="Chinwalla A."/>
            <person name="Mardis E.R."/>
            <person name="Wilson R.K."/>
        </authorList>
    </citation>
    <scope>NUCLEOTIDE SEQUENCE [LARGE SCALE GENOMIC DNA]</scope>
    <source>
        <strain evidence="1 2">YIT 11816</strain>
    </source>
</reference>
<keyword evidence="2" id="KW-1185">Reference proteome</keyword>
<sequence>MTNQLPRALLADIQAALAAGDLAGATVLLGPDDDECVSAATAFYRAVLADRTGEAEKALEWLATARRIVESRFWEPTPAADALYRKALGLLPPPGTPFSPALEAVMPMLVRVYVIRYAALIAWRMGEEAAAREQLADLIPAARRGVIPGEAP</sequence>
<gene>
    <name evidence="1" type="ORF">HMPREF9440_00752</name>
</gene>
<dbReference type="RefSeq" id="WP_008541422.1">
    <property type="nucleotide sequence ID" value="NZ_JH604916.1"/>
</dbReference>
<evidence type="ECO:0000313" key="1">
    <source>
        <dbReference type="EMBL" id="EHY31879.1"/>
    </source>
</evidence>
<dbReference type="PATRIC" id="fig|762967.3.peg.603"/>
<comment type="caution">
    <text evidence="1">The sequence shown here is derived from an EMBL/GenBank/DDBJ whole genome shotgun (WGS) entry which is preliminary data.</text>
</comment>
<name>H3KDE3_9BURK</name>
<dbReference type="OrthoDB" id="9994755at2"/>
<evidence type="ECO:0000313" key="2">
    <source>
        <dbReference type="Proteomes" id="UP000004956"/>
    </source>
</evidence>
<dbReference type="AlphaFoldDB" id="H3KDE3"/>